<accession>A0A7N2LFI1</accession>
<organism evidence="1 2">
    <name type="scientific">Quercus lobata</name>
    <name type="common">Valley oak</name>
    <dbReference type="NCBI Taxonomy" id="97700"/>
    <lineage>
        <taxon>Eukaryota</taxon>
        <taxon>Viridiplantae</taxon>
        <taxon>Streptophyta</taxon>
        <taxon>Embryophyta</taxon>
        <taxon>Tracheophyta</taxon>
        <taxon>Spermatophyta</taxon>
        <taxon>Magnoliopsida</taxon>
        <taxon>eudicotyledons</taxon>
        <taxon>Gunneridae</taxon>
        <taxon>Pentapetalae</taxon>
        <taxon>rosids</taxon>
        <taxon>fabids</taxon>
        <taxon>Fagales</taxon>
        <taxon>Fagaceae</taxon>
        <taxon>Quercus</taxon>
    </lineage>
</organism>
<keyword evidence="2" id="KW-1185">Reference proteome</keyword>
<sequence length="107" mass="12001">MRLDEYMKKRKINITSVDINVWKSKNIEEIGPINLGTVFRDTNEARLGAVVRNYQGQILASLSKKVRLPPSTDVVEALAAAKLSSLLMTMDFLLLCLRGILKLLSKL</sequence>
<dbReference type="EnsemblPlants" id="QL04p026810:mrna">
    <property type="protein sequence ID" value="QL04p026810:mrna"/>
    <property type="gene ID" value="QL04p026810"/>
</dbReference>
<evidence type="ECO:0000313" key="2">
    <source>
        <dbReference type="Proteomes" id="UP000594261"/>
    </source>
</evidence>
<reference evidence="1 2" key="1">
    <citation type="journal article" date="2016" name="G3 (Bethesda)">
        <title>First Draft Assembly and Annotation of the Genome of a California Endemic Oak Quercus lobata Nee (Fagaceae).</title>
        <authorList>
            <person name="Sork V.L."/>
            <person name="Fitz-Gibbon S.T."/>
            <person name="Puiu D."/>
            <person name="Crepeau M."/>
            <person name="Gugger P.F."/>
            <person name="Sherman R."/>
            <person name="Stevens K."/>
            <person name="Langley C.H."/>
            <person name="Pellegrini M."/>
            <person name="Salzberg S.L."/>
        </authorList>
    </citation>
    <scope>NUCLEOTIDE SEQUENCE [LARGE SCALE GENOMIC DNA]</scope>
    <source>
        <strain evidence="1 2">cv. SW786</strain>
    </source>
</reference>
<dbReference type="EMBL" id="LRBV02000004">
    <property type="status" value="NOT_ANNOTATED_CDS"/>
    <property type="molecule type" value="Genomic_DNA"/>
</dbReference>
<reference evidence="1" key="2">
    <citation type="submission" date="2021-01" db="UniProtKB">
        <authorList>
            <consortium name="EnsemblPlants"/>
        </authorList>
    </citation>
    <scope>IDENTIFICATION</scope>
</reference>
<evidence type="ECO:0000313" key="1">
    <source>
        <dbReference type="EnsemblPlants" id="QL04p026810:mrna"/>
    </source>
</evidence>
<dbReference type="Gramene" id="QL04p026810:mrna">
    <property type="protein sequence ID" value="QL04p026810:mrna"/>
    <property type="gene ID" value="QL04p026810"/>
</dbReference>
<name>A0A7N2LFI1_QUELO</name>
<dbReference type="InParanoid" id="A0A7N2LFI1"/>
<dbReference type="AlphaFoldDB" id="A0A7N2LFI1"/>
<protein>
    <submittedName>
        <fullName evidence="1">Uncharacterized protein</fullName>
    </submittedName>
</protein>
<proteinExistence type="predicted"/>
<dbReference type="Proteomes" id="UP000594261">
    <property type="component" value="Chromosome 4"/>
</dbReference>